<dbReference type="InterPro" id="IPR056254">
    <property type="entry name" value="At5g58720/SDE5-like_UBA-like"/>
</dbReference>
<feature type="region of interest" description="Disordered" evidence="1">
    <location>
        <begin position="277"/>
        <end position="299"/>
    </location>
</feature>
<dbReference type="EMBL" id="CAWUPB010001184">
    <property type="protein sequence ID" value="CAK7350606.1"/>
    <property type="molecule type" value="Genomic_DNA"/>
</dbReference>
<proteinExistence type="predicted"/>
<dbReference type="SMART" id="SM01162">
    <property type="entry name" value="DUF1771"/>
    <property type="match status" value="1"/>
</dbReference>
<comment type="caution">
    <text evidence="3">The sequence shown here is derived from an EMBL/GenBank/DDBJ whole genome shotgun (WGS) entry which is preliminary data.</text>
</comment>
<organism evidence="3 4">
    <name type="scientific">Dovyalis caffra</name>
    <dbReference type="NCBI Taxonomy" id="77055"/>
    <lineage>
        <taxon>Eukaryota</taxon>
        <taxon>Viridiplantae</taxon>
        <taxon>Streptophyta</taxon>
        <taxon>Embryophyta</taxon>
        <taxon>Tracheophyta</taxon>
        <taxon>Spermatophyta</taxon>
        <taxon>Magnoliopsida</taxon>
        <taxon>eudicotyledons</taxon>
        <taxon>Gunneridae</taxon>
        <taxon>Pentapetalae</taxon>
        <taxon>rosids</taxon>
        <taxon>fabids</taxon>
        <taxon>Malpighiales</taxon>
        <taxon>Salicaceae</taxon>
        <taxon>Flacourtieae</taxon>
        <taxon>Dovyalis</taxon>
    </lineage>
</organism>
<evidence type="ECO:0000256" key="1">
    <source>
        <dbReference type="SAM" id="MobiDB-lite"/>
    </source>
</evidence>
<sequence length="640" mass="72453">MMPNDQIKCKLAFEERRRIHGKAQNKCIEMEVSTSNILKFDDEEKALKGLLEAFGSKFSLEQIASAYCNASRDADFAVQILLDMEGSYSTASSHSSNGEALVSEESSESSNGYILKKSDTNGQFKTVKQKRRPVSGGTVSSVLGRSYVRSMPVGNGSCVATKPLKLDAQEFPVSELWGEEPKQTQGKDDRMHKHMEDFLFKMLGDGFMLEREMIQQSMKKLLDLSAVSLDKRNKDVGRSTGKVKLVVASLASLEVFRFTDALSNSGGPSCQKNLQSMSSHGGGANIISNANGGELPGHRKERQDLQNDVLAALFNFPERSEELSRRIKRDERRLIVYGEPVSETPANFTLENRADSVNSQQEYDKVMCTILAFIFYGGLPYEIWKVLWLDDIYGTRGARKFRAGVFSGCSEMGKASVNCKDKLFLVSSVEDEDEEDSYHLLRRAWKEYRATMNEYYKAAGDAFAKEDYERANKLMDEGLFFRDKAHEVDEESTQKMFETKHVDTQDETLLDLHQHGTKDAIRSLKSNLVLLSGIPSFKYLKVIIETEEEDFTKGARRRLCEKSLLFERRNQKPKIKLISYPGPTYHPRAEKKTYTSLPFHLQIMKLLEKESIKWTEGADVGTILIELDNINPKRLSFAKK</sequence>
<evidence type="ECO:0000313" key="3">
    <source>
        <dbReference type="EMBL" id="CAK7350606.1"/>
    </source>
</evidence>
<dbReference type="AlphaFoldDB" id="A0AAV1SGN4"/>
<accession>A0AAV1SGN4</accession>
<dbReference type="PANTHER" id="PTHR47872:SF3">
    <property type="entry name" value="NUCLEAR RNA EXPORT FACTOR SDE5 ISOFORM X1"/>
    <property type="match status" value="1"/>
</dbReference>
<evidence type="ECO:0000313" key="4">
    <source>
        <dbReference type="Proteomes" id="UP001314170"/>
    </source>
</evidence>
<evidence type="ECO:0000259" key="2">
    <source>
        <dbReference type="SMART" id="SM01162"/>
    </source>
</evidence>
<feature type="domain" description="DUF1771" evidence="2">
    <location>
        <begin position="437"/>
        <end position="502"/>
    </location>
</feature>
<name>A0AAV1SGN4_9ROSI</name>
<reference evidence="3 4" key="1">
    <citation type="submission" date="2024-01" db="EMBL/GenBank/DDBJ databases">
        <authorList>
            <person name="Waweru B."/>
        </authorList>
    </citation>
    <scope>NUCLEOTIDE SEQUENCE [LARGE SCALE GENOMIC DNA]</scope>
</reference>
<keyword evidence="4" id="KW-1185">Reference proteome</keyword>
<gene>
    <name evidence="3" type="ORF">DCAF_LOCUS23346</name>
</gene>
<dbReference type="InterPro" id="IPR013899">
    <property type="entry name" value="DUF1771"/>
</dbReference>
<dbReference type="Pfam" id="PF24767">
    <property type="entry name" value="UBA_At5g58720"/>
    <property type="match status" value="1"/>
</dbReference>
<dbReference type="Pfam" id="PF08590">
    <property type="entry name" value="DUF1771"/>
    <property type="match status" value="1"/>
</dbReference>
<dbReference type="Proteomes" id="UP001314170">
    <property type="component" value="Unassembled WGS sequence"/>
</dbReference>
<dbReference type="PANTHER" id="PTHR47872">
    <property type="entry name" value="NUCLEAR RNA EXPORT FACTOR SDE5-RELATED"/>
    <property type="match status" value="1"/>
</dbReference>
<protein>
    <recommendedName>
        <fullName evidence="2">DUF1771 domain-containing protein</fullName>
    </recommendedName>
</protein>